<dbReference type="Gene3D" id="3.10.180.10">
    <property type="entry name" value="2,3-Dihydroxybiphenyl 1,2-Dioxygenase, domain 1"/>
    <property type="match status" value="1"/>
</dbReference>
<dbReference type="RefSeq" id="WP_105931491.1">
    <property type="nucleotide sequence ID" value="NZ_PVNO01000026.1"/>
</dbReference>
<evidence type="ECO:0000313" key="2">
    <source>
        <dbReference type="EMBL" id="PRO68353.1"/>
    </source>
</evidence>
<dbReference type="PROSITE" id="PS51819">
    <property type="entry name" value="VOC"/>
    <property type="match status" value="1"/>
</dbReference>
<sequence length="123" mass="13802">MINYITLGTKDIEASAQFYEKLLEDFGAKRLVNMDRIKYIGKNMKEPMVAVCIPYDEQDPRPGNGNMFAIAPGSKEKVDVMYEKAISLGATCDGKPGQRVPKLFYGAYVRDLDGNKICFNFFG</sequence>
<evidence type="ECO:0000313" key="3">
    <source>
        <dbReference type="Proteomes" id="UP000239539"/>
    </source>
</evidence>
<protein>
    <submittedName>
        <fullName evidence="2">VOC family protein</fullName>
    </submittedName>
</protein>
<dbReference type="InterPro" id="IPR004360">
    <property type="entry name" value="Glyas_Fos-R_dOase_dom"/>
</dbReference>
<dbReference type="CDD" id="cd07262">
    <property type="entry name" value="VOC_like"/>
    <property type="match status" value="1"/>
</dbReference>
<dbReference type="PANTHER" id="PTHR35006">
    <property type="entry name" value="GLYOXALASE FAMILY PROTEIN (AFU_ORTHOLOGUE AFUA_5G14830)"/>
    <property type="match status" value="1"/>
</dbReference>
<dbReference type="SUPFAM" id="SSF54593">
    <property type="entry name" value="Glyoxalase/Bleomycin resistance protein/Dihydroxybiphenyl dioxygenase"/>
    <property type="match status" value="1"/>
</dbReference>
<keyword evidence="3" id="KW-1185">Reference proteome</keyword>
<dbReference type="InterPro" id="IPR029068">
    <property type="entry name" value="Glyas_Bleomycin-R_OHBP_Dase"/>
</dbReference>
<dbReference type="PANTHER" id="PTHR35006:SF2">
    <property type="entry name" value="GLYOXALASE FAMILY PROTEIN (AFU_ORTHOLOGUE AFUA_5G14830)"/>
    <property type="match status" value="1"/>
</dbReference>
<accession>A0ABX5CLS3</accession>
<organism evidence="2 3">
    <name type="scientific">Alteromonas gracilis</name>
    <dbReference type="NCBI Taxonomy" id="1479524"/>
    <lineage>
        <taxon>Bacteria</taxon>
        <taxon>Pseudomonadati</taxon>
        <taxon>Pseudomonadota</taxon>
        <taxon>Gammaproteobacteria</taxon>
        <taxon>Alteromonadales</taxon>
        <taxon>Alteromonadaceae</taxon>
        <taxon>Alteromonas/Salinimonas group</taxon>
        <taxon>Alteromonas</taxon>
    </lineage>
</organism>
<comment type="caution">
    <text evidence="2">The sequence shown here is derived from an EMBL/GenBank/DDBJ whole genome shotgun (WGS) entry which is preliminary data.</text>
</comment>
<dbReference type="Proteomes" id="UP000239539">
    <property type="component" value="Unassembled WGS sequence"/>
</dbReference>
<feature type="domain" description="VOC" evidence="1">
    <location>
        <begin position="1"/>
        <end position="122"/>
    </location>
</feature>
<gene>
    <name evidence="2" type="ORF">C6Y39_11910</name>
</gene>
<proteinExistence type="predicted"/>
<dbReference type="EMBL" id="PVNO01000026">
    <property type="protein sequence ID" value="PRO68353.1"/>
    <property type="molecule type" value="Genomic_DNA"/>
</dbReference>
<dbReference type="Pfam" id="PF00903">
    <property type="entry name" value="Glyoxalase"/>
    <property type="match status" value="1"/>
</dbReference>
<evidence type="ECO:0000259" key="1">
    <source>
        <dbReference type="PROSITE" id="PS51819"/>
    </source>
</evidence>
<name>A0ABX5CLS3_9ALTE</name>
<dbReference type="InterPro" id="IPR037523">
    <property type="entry name" value="VOC_core"/>
</dbReference>
<reference evidence="3" key="1">
    <citation type="journal article" date="2020" name="Int. J. Syst. Evol. Microbiol.">
        <title>Alteromonas alba sp. nov., a marine bacterium isolated from the seawater of the West Pacific Ocean.</title>
        <authorList>
            <person name="Sun C."/>
            <person name="Wu Y.-H."/>
            <person name="Xamxidin M."/>
            <person name="Cheng H."/>
            <person name="Xu X.-W."/>
        </authorList>
    </citation>
    <scope>NUCLEOTIDE SEQUENCE [LARGE SCALE GENOMIC DNA]</scope>
    <source>
        <strain evidence="3">9a2</strain>
    </source>
</reference>